<keyword evidence="1" id="KW-0812">Transmembrane</keyword>
<gene>
    <name evidence="2" type="ORF">LUCI_1165</name>
</gene>
<evidence type="ECO:0000313" key="2">
    <source>
        <dbReference type="EMBL" id="VBB05954.1"/>
    </source>
</evidence>
<keyword evidence="1" id="KW-1133">Transmembrane helix</keyword>
<dbReference type="Proteomes" id="UP000277811">
    <property type="component" value="Unassembled WGS sequence"/>
</dbReference>
<evidence type="ECO:0000313" key="3">
    <source>
        <dbReference type="Proteomes" id="UP000277811"/>
    </source>
</evidence>
<dbReference type="AlphaFoldDB" id="A0A498R3H4"/>
<sequence length="117" mass="12839">MHALWDSISNGLVLAKPFLGAIILIAALVFIGDKGSKISLNRNSPCLAALCIFTFALGSGLTAWFLLMKPAFALFGVTFALTYPLVSMYWSFWLLASVLVAAKKLVYDSVRRPRQLQ</sequence>
<accession>A0A498R3H4</accession>
<dbReference type="RefSeq" id="WP_122626915.1">
    <property type="nucleotide sequence ID" value="NZ_UPPP01000060.1"/>
</dbReference>
<organism evidence="2 3">
    <name type="scientific">Lucifera butyrica</name>
    <dbReference type="NCBI Taxonomy" id="1351585"/>
    <lineage>
        <taxon>Bacteria</taxon>
        <taxon>Bacillati</taxon>
        <taxon>Bacillota</taxon>
        <taxon>Negativicutes</taxon>
        <taxon>Veillonellales</taxon>
        <taxon>Veillonellaceae</taxon>
        <taxon>Lucifera</taxon>
    </lineage>
</organism>
<dbReference type="OrthoDB" id="3035082at2"/>
<feature type="transmembrane region" description="Helical" evidence="1">
    <location>
        <begin position="44"/>
        <end position="67"/>
    </location>
</feature>
<proteinExistence type="predicted"/>
<dbReference type="EMBL" id="UPPP01000060">
    <property type="protein sequence ID" value="VBB05954.1"/>
    <property type="molecule type" value="Genomic_DNA"/>
</dbReference>
<keyword evidence="3" id="KW-1185">Reference proteome</keyword>
<name>A0A498R3H4_9FIRM</name>
<protein>
    <submittedName>
        <fullName evidence="2">Uncharacterized protein</fullName>
    </submittedName>
</protein>
<reference evidence="2 3" key="1">
    <citation type="submission" date="2018-06" db="EMBL/GenBank/DDBJ databases">
        <authorList>
            <person name="Strepis N."/>
        </authorList>
    </citation>
    <scope>NUCLEOTIDE SEQUENCE [LARGE SCALE GENOMIC DNA]</scope>
    <source>
        <strain evidence="2">LUCI</strain>
    </source>
</reference>
<feature type="transmembrane region" description="Helical" evidence="1">
    <location>
        <begin position="73"/>
        <end position="102"/>
    </location>
</feature>
<keyword evidence="1" id="KW-0472">Membrane</keyword>
<feature type="transmembrane region" description="Helical" evidence="1">
    <location>
        <begin position="12"/>
        <end position="32"/>
    </location>
</feature>
<evidence type="ECO:0000256" key="1">
    <source>
        <dbReference type="SAM" id="Phobius"/>
    </source>
</evidence>